<keyword evidence="3" id="KW-1185">Reference proteome</keyword>
<dbReference type="OrthoDB" id="4266042at2"/>
<dbReference type="RefSeq" id="WP_153523636.1">
    <property type="nucleotide sequence ID" value="NZ_JBEPDZ010000030.1"/>
</dbReference>
<protein>
    <submittedName>
        <fullName evidence="2">Helix-turn-helix transcriptional regulator</fullName>
    </submittedName>
</protein>
<dbReference type="SUPFAM" id="SSF46894">
    <property type="entry name" value="C-terminal effector domain of the bipartite response regulators"/>
    <property type="match status" value="1"/>
</dbReference>
<comment type="caution">
    <text evidence="2">The sequence shown here is derived from an EMBL/GenBank/DDBJ whole genome shotgun (WGS) entry which is preliminary data.</text>
</comment>
<accession>A0A646KI46</accession>
<sequence length="331" mass="35080">MLTGLGLSVAAEAVYRAMLLHPDAGVTGIAEAVDAPEAEVRDALDELSELALVRAPADASGRLRVVSPDIGMEILMARRQSELAAEQQRLEASRASAARLISEYAELRPATPHPGVEQLIGLDAVRDRLVALTRDLREELLAFSPDAALTPTAIASSRPLNEQLLGRGVRMRTVYLDSVRNSRPSIAHANWLASLGGQVRTAASLPTRMLIVDRSTAVIPVSSDNTAAGAVVLTGQGMLTALCALFEGVWASAQPLGEAAARGPHGLTAQQSLAIRLLAEGHTDDAVAKRLGVSPRTARRIANELMERLGARSRFEAGVRAAQRGWLPAEP</sequence>
<evidence type="ECO:0000313" key="3">
    <source>
        <dbReference type="Proteomes" id="UP000419138"/>
    </source>
</evidence>
<dbReference type="InterPro" id="IPR000792">
    <property type="entry name" value="Tscrpt_reg_LuxR_C"/>
</dbReference>
<evidence type="ECO:0000313" key="2">
    <source>
        <dbReference type="EMBL" id="MQT01942.1"/>
    </source>
</evidence>
<dbReference type="Gene3D" id="1.10.10.10">
    <property type="entry name" value="Winged helix-like DNA-binding domain superfamily/Winged helix DNA-binding domain"/>
    <property type="match status" value="2"/>
</dbReference>
<dbReference type="PANTHER" id="PTHR34293:SF1">
    <property type="entry name" value="HTH-TYPE TRANSCRIPTIONAL REGULATOR TRMBL2"/>
    <property type="match status" value="1"/>
</dbReference>
<organism evidence="2 3">
    <name type="scientific">Streptomyces jumonjinensis</name>
    <dbReference type="NCBI Taxonomy" id="1945"/>
    <lineage>
        <taxon>Bacteria</taxon>
        <taxon>Bacillati</taxon>
        <taxon>Actinomycetota</taxon>
        <taxon>Actinomycetes</taxon>
        <taxon>Kitasatosporales</taxon>
        <taxon>Streptomycetaceae</taxon>
        <taxon>Streptomyces</taxon>
    </lineage>
</organism>
<proteinExistence type="predicted"/>
<dbReference type="SMART" id="SM00421">
    <property type="entry name" value="HTH_LUXR"/>
    <property type="match status" value="1"/>
</dbReference>
<dbReference type="Proteomes" id="UP000419138">
    <property type="component" value="Unassembled WGS sequence"/>
</dbReference>
<dbReference type="InterPro" id="IPR036388">
    <property type="entry name" value="WH-like_DNA-bd_sf"/>
</dbReference>
<dbReference type="InterPro" id="IPR051797">
    <property type="entry name" value="TrmB-like"/>
</dbReference>
<feature type="domain" description="HTH luxR-type" evidence="1">
    <location>
        <begin position="260"/>
        <end position="325"/>
    </location>
</feature>
<dbReference type="Pfam" id="PF13384">
    <property type="entry name" value="HTH_23"/>
    <property type="match status" value="1"/>
</dbReference>
<gene>
    <name evidence="2" type="ORF">FF041_17500</name>
</gene>
<name>A0A646KI46_STRJU</name>
<reference evidence="2 3" key="1">
    <citation type="submission" date="2019-05" db="EMBL/GenBank/DDBJ databases">
        <title>Comparative genomics and metabolomics analyses of clavulanic acid producing Streptomyces species provides insight into specialized metabolism and evolution of beta-lactam biosynthetic gene clusters.</title>
        <authorList>
            <person name="Moore M.A."/>
            <person name="Cruz-Morales P."/>
            <person name="Barona Gomez F."/>
            <person name="Kapil T."/>
        </authorList>
    </citation>
    <scope>NUCLEOTIDE SEQUENCE [LARGE SCALE GENOMIC DNA]</scope>
    <source>
        <strain evidence="2 3">NRRL 5741</strain>
    </source>
</reference>
<dbReference type="AlphaFoldDB" id="A0A646KI46"/>
<dbReference type="EMBL" id="VCLA01000141">
    <property type="protein sequence ID" value="MQT01942.1"/>
    <property type="molecule type" value="Genomic_DNA"/>
</dbReference>
<dbReference type="GO" id="GO:0003677">
    <property type="term" value="F:DNA binding"/>
    <property type="evidence" value="ECO:0007669"/>
    <property type="project" value="InterPro"/>
</dbReference>
<dbReference type="InterPro" id="IPR016032">
    <property type="entry name" value="Sig_transdc_resp-reg_C-effctor"/>
</dbReference>
<evidence type="ECO:0000259" key="1">
    <source>
        <dbReference type="PROSITE" id="PS50043"/>
    </source>
</evidence>
<dbReference type="PANTHER" id="PTHR34293">
    <property type="entry name" value="HTH-TYPE TRANSCRIPTIONAL REGULATOR TRMBL2"/>
    <property type="match status" value="1"/>
</dbReference>
<dbReference type="PROSITE" id="PS50043">
    <property type="entry name" value="HTH_LUXR_2"/>
    <property type="match status" value="1"/>
</dbReference>
<dbReference type="GO" id="GO:0006355">
    <property type="term" value="P:regulation of DNA-templated transcription"/>
    <property type="evidence" value="ECO:0007669"/>
    <property type="project" value="InterPro"/>
</dbReference>